<dbReference type="CDD" id="cd01627">
    <property type="entry name" value="HAD_TPP"/>
    <property type="match status" value="1"/>
</dbReference>
<keyword evidence="4" id="KW-0460">Magnesium</keyword>
<evidence type="ECO:0000313" key="5">
    <source>
        <dbReference type="EMBL" id="EAR22252.1"/>
    </source>
</evidence>
<dbReference type="Pfam" id="PF02358">
    <property type="entry name" value="Trehalose_PPase"/>
    <property type="match status" value="1"/>
</dbReference>
<keyword evidence="6" id="KW-1185">Reference proteome</keyword>
<dbReference type="RefSeq" id="WP_005000262.1">
    <property type="nucleotide sequence ID" value="NZ_CH672427.1"/>
</dbReference>
<dbReference type="Proteomes" id="UP000003374">
    <property type="component" value="Unassembled WGS sequence"/>
</dbReference>
<protein>
    <recommendedName>
        <fullName evidence="4">Trehalose 6-phosphate phosphatase</fullName>
        <ecNumber evidence="4">3.1.3.12</ecNumber>
    </recommendedName>
</protein>
<comment type="pathway">
    <text evidence="1 4">Glycan biosynthesis; trehalose biosynthesis.</text>
</comment>
<name>A4BQ97_9GAMM</name>
<dbReference type="NCBIfam" id="TIGR00685">
    <property type="entry name" value="T6PP"/>
    <property type="match status" value="1"/>
</dbReference>
<dbReference type="GO" id="GO:0004805">
    <property type="term" value="F:trehalose-phosphatase activity"/>
    <property type="evidence" value="ECO:0007669"/>
    <property type="project" value="UniProtKB-EC"/>
</dbReference>
<dbReference type="InterPro" id="IPR003337">
    <property type="entry name" value="Trehalose_PPase"/>
</dbReference>
<dbReference type="STRING" id="314278.NB231_05065"/>
<dbReference type="PANTHER" id="PTHR43768:SF3">
    <property type="entry name" value="TREHALOSE 6-PHOSPHATE PHOSPHATASE"/>
    <property type="match status" value="1"/>
</dbReference>
<dbReference type="AlphaFoldDB" id="A4BQ97"/>
<comment type="catalytic activity">
    <reaction evidence="4">
        <text>alpha,alpha-trehalose 6-phosphate + H2O = alpha,alpha-trehalose + phosphate</text>
        <dbReference type="Rhea" id="RHEA:23420"/>
        <dbReference type="ChEBI" id="CHEBI:15377"/>
        <dbReference type="ChEBI" id="CHEBI:16551"/>
        <dbReference type="ChEBI" id="CHEBI:43474"/>
        <dbReference type="ChEBI" id="CHEBI:58429"/>
        <dbReference type="EC" id="3.1.3.12"/>
    </reaction>
</comment>
<dbReference type="HOGENOM" id="CLU_037265_4_1_6"/>
<evidence type="ECO:0000256" key="1">
    <source>
        <dbReference type="ARBA" id="ARBA00005199"/>
    </source>
</evidence>
<dbReference type="eggNOG" id="COG1877">
    <property type="taxonomic scope" value="Bacteria"/>
</dbReference>
<accession>A4BQ97</accession>
<dbReference type="Gene3D" id="3.30.70.1020">
    <property type="entry name" value="Trehalose-6-phosphate phosphatase related protein, domain 2"/>
    <property type="match status" value="1"/>
</dbReference>
<dbReference type="PANTHER" id="PTHR43768">
    <property type="entry name" value="TREHALOSE 6-PHOSPHATE PHOSPHATASE"/>
    <property type="match status" value="1"/>
</dbReference>
<reference evidence="5 6" key="1">
    <citation type="submission" date="2006-02" db="EMBL/GenBank/DDBJ databases">
        <authorList>
            <person name="Waterbury J."/>
            <person name="Ferriera S."/>
            <person name="Johnson J."/>
            <person name="Kravitz S."/>
            <person name="Halpern A."/>
            <person name="Remington K."/>
            <person name="Beeson K."/>
            <person name="Tran B."/>
            <person name="Rogers Y.-H."/>
            <person name="Friedman R."/>
            <person name="Venter J.C."/>
        </authorList>
    </citation>
    <scope>NUCLEOTIDE SEQUENCE [LARGE SCALE GENOMIC DNA]</scope>
    <source>
        <strain evidence="5 6">Nb-231</strain>
    </source>
</reference>
<organism evidence="5 6">
    <name type="scientific">Nitrococcus mobilis Nb-231</name>
    <dbReference type="NCBI Taxonomy" id="314278"/>
    <lineage>
        <taxon>Bacteria</taxon>
        <taxon>Pseudomonadati</taxon>
        <taxon>Pseudomonadota</taxon>
        <taxon>Gammaproteobacteria</taxon>
        <taxon>Chromatiales</taxon>
        <taxon>Ectothiorhodospiraceae</taxon>
        <taxon>Nitrococcus</taxon>
    </lineage>
</organism>
<dbReference type="Gene3D" id="3.40.50.1000">
    <property type="entry name" value="HAD superfamily/HAD-like"/>
    <property type="match status" value="1"/>
</dbReference>
<sequence>MDCQPRQAVQLPSGLAALPQLLQTWQDGLLMLLDYDGTLTPIVERPELAVLAPETRAILCDLVSVMPVAIVSGREVHVLRELVDVPGLVYVGNHGFEMENLAGEIHSLEDVQAYLPALDAVEQRLREGLAGIAGAFLERKRASLAVHFRLVAEVDISQVQTRVQEVLSEHPQLKVTLGKKVVEIQPGLDWDKGKAVEWLLPQLDASGRRHPIYIGDDRTDENAFRIVCRRGTGILVREDDHPTTAHYALEDPGEVRLFLQQLIRSLKGA</sequence>
<evidence type="ECO:0000313" key="6">
    <source>
        <dbReference type="Proteomes" id="UP000003374"/>
    </source>
</evidence>
<comment type="cofactor">
    <cofactor evidence="4">
        <name>Mg(2+)</name>
        <dbReference type="ChEBI" id="CHEBI:18420"/>
    </cofactor>
</comment>
<dbReference type="EMBL" id="AAOF01000004">
    <property type="protein sequence ID" value="EAR22252.1"/>
    <property type="molecule type" value="Genomic_DNA"/>
</dbReference>
<dbReference type="NCBIfam" id="TIGR01484">
    <property type="entry name" value="HAD-SF-IIB"/>
    <property type="match status" value="1"/>
</dbReference>
<proteinExistence type="inferred from homology"/>
<evidence type="ECO:0000256" key="2">
    <source>
        <dbReference type="ARBA" id="ARBA00008770"/>
    </source>
</evidence>
<dbReference type="InterPro" id="IPR023214">
    <property type="entry name" value="HAD_sf"/>
</dbReference>
<keyword evidence="3 4" id="KW-0378">Hydrolase</keyword>
<dbReference type="SUPFAM" id="SSF56784">
    <property type="entry name" value="HAD-like"/>
    <property type="match status" value="1"/>
</dbReference>
<evidence type="ECO:0000256" key="4">
    <source>
        <dbReference type="RuleBase" id="RU361117"/>
    </source>
</evidence>
<comment type="caution">
    <text evidence="5">The sequence shown here is derived from an EMBL/GenBank/DDBJ whole genome shotgun (WGS) entry which is preliminary data.</text>
</comment>
<evidence type="ECO:0000256" key="3">
    <source>
        <dbReference type="ARBA" id="ARBA00022801"/>
    </source>
</evidence>
<dbReference type="UniPathway" id="UPA00299"/>
<keyword evidence="4" id="KW-0479">Metal-binding</keyword>
<comment type="similarity">
    <text evidence="2 4">Belongs to the trehalose phosphatase family.</text>
</comment>
<gene>
    <name evidence="5" type="ORF">NB231_05065</name>
</gene>
<dbReference type="GO" id="GO:0000287">
    <property type="term" value="F:magnesium ion binding"/>
    <property type="evidence" value="ECO:0007669"/>
    <property type="project" value="UniProtKB-ARBA"/>
</dbReference>
<dbReference type="GO" id="GO:0005992">
    <property type="term" value="P:trehalose biosynthetic process"/>
    <property type="evidence" value="ECO:0007669"/>
    <property type="project" value="UniProtKB-UniPathway"/>
</dbReference>
<dbReference type="EC" id="3.1.3.12" evidence="4"/>
<dbReference type="InterPro" id="IPR036412">
    <property type="entry name" value="HAD-like_sf"/>
</dbReference>
<dbReference type="InterPro" id="IPR044651">
    <property type="entry name" value="OTSB-like"/>
</dbReference>
<comment type="function">
    <text evidence="4">Removes the phosphate from trehalose 6-phosphate to produce free trehalose.</text>
</comment>
<dbReference type="InterPro" id="IPR006379">
    <property type="entry name" value="HAD-SF_hydro_IIB"/>
</dbReference>